<dbReference type="AlphaFoldDB" id="A0A1L6RCA5"/>
<dbReference type="OrthoDB" id="2195304at2"/>
<gene>
    <name evidence="2" type="ORF">FOL01_1312</name>
</gene>
<dbReference type="PANTHER" id="PTHR46211:SF14">
    <property type="entry name" value="GLYCEROPHOSPHODIESTER PHOSPHODIESTERASE"/>
    <property type="match status" value="1"/>
</dbReference>
<keyword evidence="3" id="KW-1185">Reference proteome</keyword>
<dbReference type="STRING" id="1631871.FOL01_1312"/>
<dbReference type="InterPro" id="IPR018913">
    <property type="entry name" value="BppU_N"/>
</dbReference>
<protein>
    <submittedName>
        <fullName evidence="2">Glycerophosphoryl diester phosphodiesterase</fullName>
    </submittedName>
</protein>
<dbReference type="Pfam" id="PF10651">
    <property type="entry name" value="BppU_N"/>
    <property type="match status" value="1"/>
</dbReference>
<dbReference type="RefSeq" id="WP_075269933.1">
    <property type="nucleotide sequence ID" value="NZ_CP014332.1"/>
</dbReference>
<name>A0A1L6RCA5_9LACO</name>
<dbReference type="PANTHER" id="PTHR46211">
    <property type="entry name" value="GLYCEROPHOSPHORYL DIESTER PHOSPHODIESTERASE"/>
    <property type="match status" value="1"/>
</dbReference>
<dbReference type="PROSITE" id="PS51704">
    <property type="entry name" value="GP_PDE"/>
    <property type="match status" value="1"/>
</dbReference>
<organism evidence="2 3">
    <name type="scientific">Weissella jogaejeotgali</name>
    <dbReference type="NCBI Taxonomy" id="1631871"/>
    <lineage>
        <taxon>Bacteria</taxon>
        <taxon>Bacillati</taxon>
        <taxon>Bacillota</taxon>
        <taxon>Bacilli</taxon>
        <taxon>Lactobacillales</taxon>
        <taxon>Lactobacillaceae</taxon>
        <taxon>Weissella</taxon>
    </lineage>
</organism>
<proteinExistence type="predicted"/>
<dbReference type="Gene3D" id="2.60.40.3350">
    <property type="match status" value="1"/>
</dbReference>
<evidence type="ECO:0000259" key="1">
    <source>
        <dbReference type="PROSITE" id="PS51704"/>
    </source>
</evidence>
<sequence>MADKQGRFVILDTTLAKTDATLIDELSGRQGDNGRIIYFALKDGQLPHDLTGQDVQLEVKDSAGKIKVIHGINERVSDEGGLFSLIIPAEVYQASGDVQEAYIAVVDNKGVKITSIPITFTVFENGVIISANASQDYLSSVDNMIADVDKKIDDLSAYYNTLEGKIQSLTDAVNNKQAALLNSDNTFNKSLTVKGGITADLHGTADKAKTASNSDNFAGHSYADALGHEAFRRGARFFAHRGAQAIAPENSLPALKKISNHSGYEIDIHQTSDGRWVVMHDGDINRMTAKTGAISSYTFDQLRNIPISKGNSASRYTASELVIPPLEEALTVAKDKRLTPVIEIKKDRTDNYTSASYDSLVAIIKKFNVEKEMMFISFDYNSLVEIKKRLPLVEVSYLTSDFTQDLIDKAVALGVNSGIDADYTNSNFNARNVQLAHDAGLKVGAWTTADDSKRDTLLAMGVDFITTNSLSGELRYAELTLQNGWKNNSGQTSLYSYVTEIAPGKILVRFSIYGGDRTHHTIIAKLPDWASPNSEVWSPAVLRTASNITLGSFDIDHQNSNYVNQASVSVGINWDSINNADPFYWVSGEVVYYV</sequence>
<dbReference type="SUPFAM" id="SSF51695">
    <property type="entry name" value="PLC-like phosphodiesterases"/>
    <property type="match status" value="1"/>
</dbReference>
<dbReference type="Proteomes" id="UP000185473">
    <property type="component" value="Chromosome"/>
</dbReference>
<feature type="domain" description="GP-PDE" evidence="1">
    <location>
        <begin position="235"/>
        <end position="477"/>
    </location>
</feature>
<dbReference type="EMBL" id="CP014332">
    <property type="protein sequence ID" value="APS42171.1"/>
    <property type="molecule type" value="Genomic_DNA"/>
</dbReference>
<reference evidence="2 3" key="1">
    <citation type="submission" date="2016-02" db="EMBL/GenBank/DDBJ databases">
        <title>Complete Genome Sequence of Weissella jogaejeotgali FOL01.</title>
        <authorList>
            <person name="Lee J.-H."/>
            <person name="Ku H.-J."/>
        </authorList>
    </citation>
    <scope>NUCLEOTIDE SEQUENCE [LARGE SCALE GENOMIC DNA]</scope>
    <source>
        <strain evidence="2 3">FOL01</strain>
    </source>
</reference>
<evidence type="ECO:0000313" key="3">
    <source>
        <dbReference type="Proteomes" id="UP000185473"/>
    </source>
</evidence>
<dbReference type="GO" id="GO:0008081">
    <property type="term" value="F:phosphoric diester hydrolase activity"/>
    <property type="evidence" value="ECO:0007669"/>
    <property type="project" value="InterPro"/>
</dbReference>
<dbReference type="KEGG" id="wjo:FOL01_1312"/>
<dbReference type="InterPro" id="IPR017946">
    <property type="entry name" value="PLC-like_Pdiesterase_TIM-brl"/>
</dbReference>
<dbReference type="Gene3D" id="3.20.20.190">
    <property type="entry name" value="Phosphatidylinositol (PI) phosphodiesterase"/>
    <property type="match status" value="1"/>
</dbReference>
<evidence type="ECO:0000313" key="2">
    <source>
        <dbReference type="EMBL" id="APS42171.1"/>
    </source>
</evidence>
<dbReference type="GO" id="GO:0006629">
    <property type="term" value="P:lipid metabolic process"/>
    <property type="evidence" value="ECO:0007669"/>
    <property type="project" value="InterPro"/>
</dbReference>
<dbReference type="Pfam" id="PF03009">
    <property type="entry name" value="GDPD"/>
    <property type="match status" value="1"/>
</dbReference>
<accession>A0A1L6RCA5</accession>
<dbReference type="InterPro" id="IPR030395">
    <property type="entry name" value="GP_PDE_dom"/>
</dbReference>